<sequence length="332" mass="36820">MSSTALRYITKQTRRSLKHALTKPLITTPNTNRPHPILRYRNTSTLTMAISQPSHPSGPVTASLNFFQPPSDNSAPFNHVDTPPAGLPQRNFGDISHPVSLTDIRGSGNRYDLDNDAFAAILSVPPSSETSFTSDDSILTNYYPEVEQLLLNHIPGSHKVVLFDYTIRRADPNASRAPVQRVHIDQTAESAEKRVRRHLPPDEAEKLLKGRYRIVNVWRPLNKNPVESFPLAFASSATLEDADVVPVEHRYRSGYTGQTAAIKHNPEQKWHYLSGMTGNERLLLECFDSEAAKEGSGVKGGRVAHTAFEDPRTRAGAEGRESIEVRALVFGP</sequence>
<dbReference type="EMBL" id="JAULSU010000002">
    <property type="protein sequence ID" value="KAK0626004.1"/>
    <property type="molecule type" value="Genomic_DNA"/>
</dbReference>
<comment type="caution">
    <text evidence="2">The sequence shown here is derived from an EMBL/GenBank/DDBJ whole genome shotgun (WGS) entry which is preliminary data.</text>
</comment>
<reference evidence="2" key="1">
    <citation type="submission" date="2023-06" db="EMBL/GenBank/DDBJ databases">
        <title>Genome-scale phylogeny and comparative genomics of the fungal order Sordariales.</title>
        <authorList>
            <consortium name="Lawrence Berkeley National Laboratory"/>
            <person name="Hensen N."/>
            <person name="Bonometti L."/>
            <person name="Westerberg I."/>
            <person name="Brannstrom I.O."/>
            <person name="Guillou S."/>
            <person name="Cros-Aarteil S."/>
            <person name="Calhoun S."/>
            <person name="Haridas S."/>
            <person name="Kuo A."/>
            <person name="Mondo S."/>
            <person name="Pangilinan J."/>
            <person name="Riley R."/>
            <person name="Labutti K."/>
            <person name="Andreopoulos B."/>
            <person name="Lipzen A."/>
            <person name="Chen C."/>
            <person name="Yanf M."/>
            <person name="Daum C."/>
            <person name="Ng V."/>
            <person name="Clum A."/>
            <person name="Steindorff A."/>
            <person name="Ohm R."/>
            <person name="Martin F."/>
            <person name="Silar P."/>
            <person name="Natvig D."/>
            <person name="Lalanne C."/>
            <person name="Gautier V."/>
            <person name="Ament-Velasquez S.L."/>
            <person name="Kruys A."/>
            <person name="Hutchinson M.I."/>
            <person name="Powell A.J."/>
            <person name="Barry K."/>
            <person name="Miller A.N."/>
            <person name="Grigoriev I.V."/>
            <person name="Debuchy R."/>
            <person name="Gladieux P."/>
            <person name="Thoren M.H."/>
            <person name="Johannesson H."/>
        </authorList>
    </citation>
    <scope>NUCLEOTIDE SEQUENCE</scope>
    <source>
        <strain evidence="2">CBS 606.72</strain>
    </source>
</reference>
<accession>A0AA39X2C1</accession>
<protein>
    <recommendedName>
        <fullName evidence="4">7alpha-cephem-methoxylase P8 chain</fullName>
    </recommendedName>
</protein>
<dbReference type="NCBIfam" id="NF041278">
    <property type="entry name" value="CmcJ_NvfI_EfuI"/>
    <property type="match status" value="1"/>
</dbReference>
<dbReference type="PANTHER" id="PTHR34598:SF1">
    <property type="entry name" value="PUTATIVE (AFU_ORTHOLOGUE AFUA_3G13140)-RELATED"/>
    <property type="match status" value="1"/>
</dbReference>
<proteinExistence type="inferred from homology"/>
<comment type="similarity">
    <text evidence="1">Belongs to the asaB hydroxylase/desaturase family.</text>
</comment>
<evidence type="ECO:0000313" key="3">
    <source>
        <dbReference type="Proteomes" id="UP001175000"/>
    </source>
</evidence>
<dbReference type="GO" id="GO:0016491">
    <property type="term" value="F:oxidoreductase activity"/>
    <property type="evidence" value="ECO:0007669"/>
    <property type="project" value="InterPro"/>
</dbReference>
<name>A0AA39X2C1_9PEZI</name>
<dbReference type="InterPro" id="IPR044053">
    <property type="entry name" value="AsaB-like"/>
</dbReference>
<evidence type="ECO:0000313" key="2">
    <source>
        <dbReference type="EMBL" id="KAK0626004.1"/>
    </source>
</evidence>
<evidence type="ECO:0008006" key="4">
    <source>
        <dbReference type="Google" id="ProtNLM"/>
    </source>
</evidence>
<gene>
    <name evidence="2" type="ORF">B0T14DRAFT_508902</name>
</gene>
<evidence type="ECO:0000256" key="1">
    <source>
        <dbReference type="ARBA" id="ARBA00023604"/>
    </source>
</evidence>
<dbReference type="PANTHER" id="PTHR34598">
    <property type="entry name" value="BLL6449 PROTEIN"/>
    <property type="match status" value="1"/>
</dbReference>
<dbReference type="AlphaFoldDB" id="A0AA39X2C1"/>
<organism evidence="2 3">
    <name type="scientific">Immersiella caudata</name>
    <dbReference type="NCBI Taxonomy" id="314043"/>
    <lineage>
        <taxon>Eukaryota</taxon>
        <taxon>Fungi</taxon>
        <taxon>Dikarya</taxon>
        <taxon>Ascomycota</taxon>
        <taxon>Pezizomycotina</taxon>
        <taxon>Sordariomycetes</taxon>
        <taxon>Sordariomycetidae</taxon>
        <taxon>Sordariales</taxon>
        <taxon>Lasiosphaeriaceae</taxon>
        <taxon>Immersiella</taxon>
    </lineage>
</organism>
<dbReference type="Proteomes" id="UP001175000">
    <property type="component" value="Unassembled WGS sequence"/>
</dbReference>
<keyword evidence="3" id="KW-1185">Reference proteome</keyword>